<dbReference type="GO" id="GO:0005615">
    <property type="term" value="C:extracellular space"/>
    <property type="evidence" value="ECO:0007669"/>
    <property type="project" value="TreeGrafter"/>
</dbReference>
<dbReference type="FunFam" id="4.10.410.10:FF:000021">
    <property type="entry name" value="Serine protease inhibitor, putative"/>
    <property type="match status" value="1"/>
</dbReference>
<dbReference type="PROSITE" id="PS50279">
    <property type="entry name" value="BPTI_KUNITZ_2"/>
    <property type="match status" value="1"/>
</dbReference>
<evidence type="ECO:0000313" key="4">
    <source>
        <dbReference type="Ensembl" id="ENSDNVP00000008713.1"/>
    </source>
</evidence>
<dbReference type="PRINTS" id="PR00759">
    <property type="entry name" value="BASICPTASE"/>
</dbReference>
<keyword evidence="5" id="KW-1185">Reference proteome</keyword>
<reference evidence="4" key="2">
    <citation type="submission" date="2025-09" db="UniProtKB">
        <authorList>
            <consortium name="Ensembl"/>
        </authorList>
    </citation>
    <scope>IDENTIFICATION</scope>
</reference>
<dbReference type="PANTHER" id="PTHR10083:SF373">
    <property type="entry name" value="SERINE PEPTIDASE INHIBITOR, KUNITZ TYPE, 2"/>
    <property type="match status" value="1"/>
</dbReference>
<accession>A0A8C4P5Q1</accession>
<dbReference type="GO" id="GO:0004867">
    <property type="term" value="F:serine-type endopeptidase inhibitor activity"/>
    <property type="evidence" value="ECO:0007669"/>
    <property type="project" value="InterPro"/>
</dbReference>
<dbReference type="AlphaFoldDB" id="A0A8C4P5Q1"/>
<dbReference type="CDD" id="cd00109">
    <property type="entry name" value="Kunitz-type"/>
    <property type="match status" value="1"/>
</dbReference>
<dbReference type="PANTHER" id="PTHR10083">
    <property type="entry name" value="KUNITZ-TYPE PROTEASE INHIBITOR-RELATED"/>
    <property type="match status" value="1"/>
</dbReference>
<dbReference type="Proteomes" id="UP000694423">
    <property type="component" value="Unplaced"/>
</dbReference>
<sequence length="113" mass="11832">EPPRPAEKAGYCSAVAEAAVPAACGAAGQGSLVRAARGTPVPPRLRPVSAPPRSADFCYLPSVCGNCKALFVRFFYNASSRRCEEFIYGGCGGNRNNFETEGECSQACSHVGN</sequence>
<reference evidence="4" key="1">
    <citation type="submission" date="2025-08" db="UniProtKB">
        <authorList>
            <consortium name="Ensembl"/>
        </authorList>
    </citation>
    <scope>IDENTIFICATION</scope>
</reference>
<dbReference type="InterPro" id="IPR020901">
    <property type="entry name" value="Prtase_inh_Kunz-CS"/>
</dbReference>
<dbReference type="Gene3D" id="4.10.410.10">
    <property type="entry name" value="Pancreatic trypsin inhibitor Kunitz domain"/>
    <property type="match status" value="1"/>
</dbReference>
<dbReference type="InterPro" id="IPR002223">
    <property type="entry name" value="Kunitz_BPTI"/>
</dbReference>
<evidence type="ECO:0000256" key="2">
    <source>
        <dbReference type="ARBA" id="ARBA00023157"/>
    </source>
</evidence>
<dbReference type="Ensembl" id="ENSDNVT00000010492.1">
    <property type="protein sequence ID" value="ENSDNVP00000008713.1"/>
    <property type="gene ID" value="ENSDNVG00000006193.1"/>
</dbReference>
<proteinExistence type="predicted"/>
<name>A0A8C4P5Q1_DRONO</name>
<evidence type="ECO:0000313" key="5">
    <source>
        <dbReference type="Proteomes" id="UP000694423"/>
    </source>
</evidence>
<dbReference type="InterPro" id="IPR050098">
    <property type="entry name" value="TFPI/VKTCI-like"/>
</dbReference>
<evidence type="ECO:0000259" key="3">
    <source>
        <dbReference type="PROSITE" id="PS50279"/>
    </source>
</evidence>
<dbReference type="Pfam" id="PF00014">
    <property type="entry name" value="Kunitz_BPTI"/>
    <property type="match status" value="1"/>
</dbReference>
<dbReference type="SMART" id="SM00131">
    <property type="entry name" value="KU"/>
    <property type="match status" value="1"/>
</dbReference>
<dbReference type="GO" id="GO:0044483">
    <property type="term" value="P:venom-mediated perturbation of hemostasis"/>
    <property type="evidence" value="ECO:0007669"/>
    <property type="project" value="UniProtKB-ARBA"/>
</dbReference>
<feature type="domain" description="BPTI/Kunitz inhibitor" evidence="3">
    <location>
        <begin position="58"/>
        <end position="108"/>
    </location>
</feature>
<dbReference type="PROSITE" id="PS00280">
    <property type="entry name" value="BPTI_KUNITZ_1"/>
    <property type="match status" value="1"/>
</dbReference>
<protein>
    <recommendedName>
        <fullName evidence="3">BPTI/Kunitz inhibitor domain-containing protein</fullName>
    </recommendedName>
</protein>
<keyword evidence="2" id="KW-1015">Disulfide bond</keyword>
<dbReference type="InterPro" id="IPR036880">
    <property type="entry name" value="Kunitz_BPTI_sf"/>
</dbReference>
<dbReference type="SUPFAM" id="SSF57362">
    <property type="entry name" value="BPTI-like"/>
    <property type="match status" value="1"/>
</dbReference>
<evidence type="ECO:0000256" key="1">
    <source>
        <dbReference type="ARBA" id="ARBA00022690"/>
    </source>
</evidence>
<keyword evidence="1" id="KW-0646">Protease inhibitor</keyword>
<organism evidence="4 5">
    <name type="scientific">Dromaius novaehollandiae</name>
    <name type="common">Emu</name>
    <dbReference type="NCBI Taxonomy" id="8790"/>
    <lineage>
        <taxon>Eukaryota</taxon>
        <taxon>Metazoa</taxon>
        <taxon>Chordata</taxon>
        <taxon>Craniata</taxon>
        <taxon>Vertebrata</taxon>
        <taxon>Euteleostomi</taxon>
        <taxon>Archelosauria</taxon>
        <taxon>Archosauria</taxon>
        <taxon>Dinosauria</taxon>
        <taxon>Saurischia</taxon>
        <taxon>Theropoda</taxon>
        <taxon>Coelurosauria</taxon>
        <taxon>Aves</taxon>
        <taxon>Palaeognathae</taxon>
        <taxon>Casuariiformes</taxon>
        <taxon>Dromaiidae</taxon>
        <taxon>Dromaius</taxon>
    </lineage>
</organism>